<comment type="caution">
    <text evidence="1">The sequence shown here is derived from an EMBL/GenBank/DDBJ whole genome shotgun (WGS) entry which is preliminary data.</text>
</comment>
<reference evidence="1" key="1">
    <citation type="journal article" date="2015" name="Nature">
        <title>Complex archaea that bridge the gap between prokaryotes and eukaryotes.</title>
        <authorList>
            <person name="Spang A."/>
            <person name="Saw J.H."/>
            <person name="Jorgensen S.L."/>
            <person name="Zaremba-Niedzwiedzka K."/>
            <person name="Martijn J."/>
            <person name="Lind A.E."/>
            <person name="van Eijk R."/>
            <person name="Schleper C."/>
            <person name="Guy L."/>
            <person name="Ettema T.J."/>
        </authorList>
    </citation>
    <scope>NUCLEOTIDE SEQUENCE</scope>
</reference>
<name>A0A0F9PFQ1_9ZZZZ</name>
<dbReference type="EMBL" id="LAZR01002520">
    <property type="protein sequence ID" value="KKN28974.1"/>
    <property type="molecule type" value="Genomic_DNA"/>
</dbReference>
<protein>
    <submittedName>
        <fullName evidence="1">Uncharacterized protein</fullName>
    </submittedName>
</protein>
<evidence type="ECO:0000313" key="1">
    <source>
        <dbReference type="EMBL" id="KKN28974.1"/>
    </source>
</evidence>
<accession>A0A0F9PFQ1</accession>
<sequence length="70" mass="8334">MEQVGTRKIKLNGKEIEMIYPAIILVFANNQSREYLAKYHQKILIKPKPKIIPIKVWCWMMSFFLVMNAH</sequence>
<proteinExistence type="predicted"/>
<organism evidence="1">
    <name type="scientific">marine sediment metagenome</name>
    <dbReference type="NCBI Taxonomy" id="412755"/>
    <lineage>
        <taxon>unclassified sequences</taxon>
        <taxon>metagenomes</taxon>
        <taxon>ecological metagenomes</taxon>
    </lineage>
</organism>
<gene>
    <name evidence="1" type="ORF">LCGC14_0848710</name>
</gene>
<dbReference type="AlphaFoldDB" id="A0A0F9PFQ1"/>